<dbReference type="OrthoDB" id="7060041at2"/>
<dbReference type="RefSeq" id="WP_128355630.1">
    <property type="nucleotide sequence ID" value="NZ_CP022987.1"/>
</dbReference>
<sequence>MTQTESNMPQSTIELRVDSHYANQVVSLGTIMELFGMAGGKLSMMFDGDAGFMKAFDEVEFVAPAYEGDYLRVTATQLSAGNTSRRRKYEAYVVARTYGIGQSPSHGEVLDPPILVARATGTIVVPKELQRYEHSN</sequence>
<gene>
    <name evidence="2" type="ORF">CKA81_12900</name>
</gene>
<dbReference type="GO" id="GO:0016790">
    <property type="term" value="F:thiolester hydrolase activity"/>
    <property type="evidence" value="ECO:0007669"/>
    <property type="project" value="UniProtKB-ARBA"/>
</dbReference>
<accession>A0A410GEB1</accession>
<evidence type="ECO:0000313" key="2">
    <source>
        <dbReference type="EMBL" id="QAA94633.1"/>
    </source>
</evidence>
<dbReference type="KEGG" id="pus:CKA81_12900"/>
<dbReference type="SUPFAM" id="SSF54637">
    <property type="entry name" value="Thioesterase/thiol ester dehydrase-isomerase"/>
    <property type="match status" value="1"/>
</dbReference>
<organism evidence="2 3">
    <name type="scientific">Pollutimonas thiosulfatoxidans</name>
    <dbReference type="NCBI Taxonomy" id="2028345"/>
    <lineage>
        <taxon>Bacteria</taxon>
        <taxon>Pseudomonadati</taxon>
        <taxon>Pseudomonadota</taxon>
        <taxon>Betaproteobacteria</taxon>
        <taxon>Burkholderiales</taxon>
        <taxon>Alcaligenaceae</taxon>
        <taxon>Pollutimonas</taxon>
    </lineage>
</organism>
<reference evidence="2 3" key="1">
    <citation type="submission" date="2017-08" db="EMBL/GenBank/DDBJ databases">
        <authorList>
            <person name="Park S.-J."/>
            <person name="Kim H."/>
        </authorList>
    </citation>
    <scope>NUCLEOTIDE SEQUENCE [LARGE SCALE GENOMIC DNA]</scope>
    <source>
        <strain evidence="3">ye3</strain>
    </source>
</reference>
<keyword evidence="3" id="KW-1185">Reference proteome</keyword>
<dbReference type="EMBL" id="CP022987">
    <property type="protein sequence ID" value="QAA94633.1"/>
    <property type="molecule type" value="Genomic_DNA"/>
</dbReference>
<evidence type="ECO:0000313" key="3">
    <source>
        <dbReference type="Proteomes" id="UP000283474"/>
    </source>
</evidence>
<protein>
    <recommendedName>
        <fullName evidence="1">Thioesterase domain-containing protein</fullName>
    </recommendedName>
</protein>
<dbReference type="Proteomes" id="UP000283474">
    <property type="component" value="Chromosome"/>
</dbReference>
<dbReference type="Gene3D" id="3.10.129.10">
    <property type="entry name" value="Hotdog Thioesterase"/>
    <property type="match status" value="1"/>
</dbReference>
<dbReference type="CDD" id="cd03440">
    <property type="entry name" value="hot_dog"/>
    <property type="match status" value="1"/>
</dbReference>
<name>A0A410GEB1_9BURK</name>
<feature type="domain" description="Thioesterase" evidence="1">
    <location>
        <begin position="24"/>
        <end position="84"/>
    </location>
</feature>
<proteinExistence type="predicted"/>
<dbReference type="AlphaFoldDB" id="A0A410GEB1"/>
<dbReference type="InterPro" id="IPR029069">
    <property type="entry name" value="HotDog_dom_sf"/>
</dbReference>
<evidence type="ECO:0000259" key="1">
    <source>
        <dbReference type="Pfam" id="PF03061"/>
    </source>
</evidence>
<dbReference type="InterPro" id="IPR006683">
    <property type="entry name" value="Thioestr_dom"/>
</dbReference>
<dbReference type="Pfam" id="PF03061">
    <property type="entry name" value="4HBT"/>
    <property type="match status" value="1"/>
</dbReference>